<dbReference type="AlphaFoldDB" id="A0A8I0HM61"/>
<evidence type="ECO:0000313" key="2">
    <source>
        <dbReference type="Proteomes" id="UP000650224"/>
    </source>
</evidence>
<name>A0A8I0HM61_9CORY</name>
<comment type="caution">
    <text evidence="1">The sequence shown here is derived from an EMBL/GenBank/DDBJ whole genome shotgun (WGS) entry which is preliminary data.</text>
</comment>
<dbReference type="InterPro" id="IPR011990">
    <property type="entry name" value="TPR-like_helical_dom_sf"/>
</dbReference>
<proteinExistence type="predicted"/>
<accession>A0A8I0HM61</accession>
<dbReference type="RefSeq" id="WP_191733030.1">
    <property type="nucleotide sequence ID" value="NZ_JACSPR010000003.1"/>
</dbReference>
<keyword evidence="2" id="KW-1185">Reference proteome</keyword>
<protein>
    <recommendedName>
        <fullName evidence="3">Tetratricopeptide repeat protein</fullName>
    </recommendedName>
</protein>
<evidence type="ECO:0008006" key="3">
    <source>
        <dbReference type="Google" id="ProtNLM"/>
    </source>
</evidence>
<dbReference type="SUPFAM" id="SSF48452">
    <property type="entry name" value="TPR-like"/>
    <property type="match status" value="1"/>
</dbReference>
<dbReference type="EMBL" id="JACSPR010000003">
    <property type="protein sequence ID" value="MBD8029802.1"/>
    <property type="molecule type" value="Genomic_DNA"/>
</dbReference>
<dbReference type="Proteomes" id="UP000650224">
    <property type="component" value="Unassembled WGS sequence"/>
</dbReference>
<sequence>MRDKPLAETHVNQPGELLTVPIEVQISVSAYVKLGEPALLEEIATLLHTINHVQELQQAATHHPGGDPLTDLTDLAGTLERLSIEILARTETGNPELLADPAVAHIATTMAALGLGMGEPSLVCRGQALTILHKATGVAGVDLLPDLARVVRGCHRHDLLHTLGALRGALRRLLLVDDQPPSTTQAHDLLAASIVLSRALPGERDVDTSLHTEAERHLAAEFHAEQLADLYRDLMDLPAEESGLNPRERKLAALKASMFYKDGGSTPRYLDMINAAALLELNDGEHEEAEELFSLAFTTARSDAHLPQQVGAVIGLVSLYGGSGQNHRAEDLLITTIAENPVHTLDTALDKRAYALALTELSRLHRANGKIGPAEKLEAEAAAVLRDI</sequence>
<gene>
    <name evidence="1" type="ORF">H9627_05595</name>
</gene>
<reference evidence="1 2" key="1">
    <citation type="submission" date="2020-08" db="EMBL/GenBank/DDBJ databases">
        <title>A Genomic Blueprint of the Chicken Gut Microbiome.</title>
        <authorList>
            <person name="Gilroy R."/>
            <person name="Ravi A."/>
            <person name="Getino M."/>
            <person name="Pursley I."/>
            <person name="Horton D.L."/>
            <person name="Alikhan N.-F."/>
            <person name="Baker D."/>
            <person name="Gharbi K."/>
            <person name="Hall N."/>
            <person name="Watson M."/>
            <person name="Adriaenssens E.M."/>
            <person name="Foster-Nyarko E."/>
            <person name="Jarju S."/>
            <person name="Secka A."/>
            <person name="Antonio M."/>
            <person name="Oren A."/>
            <person name="Chaudhuri R."/>
            <person name="La Ragione R.M."/>
            <person name="Hildebrand F."/>
            <person name="Pallen M.J."/>
        </authorList>
    </citation>
    <scope>NUCLEOTIDE SEQUENCE [LARGE SCALE GENOMIC DNA]</scope>
    <source>
        <strain evidence="1 2">Sa1YVA5</strain>
    </source>
</reference>
<organism evidence="1 2">
    <name type="scientific">Corynebacterium gallinarum</name>
    <dbReference type="NCBI Taxonomy" id="2762214"/>
    <lineage>
        <taxon>Bacteria</taxon>
        <taxon>Bacillati</taxon>
        <taxon>Actinomycetota</taxon>
        <taxon>Actinomycetes</taxon>
        <taxon>Mycobacteriales</taxon>
        <taxon>Corynebacteriaceae</taxon>
        <taxon>Corynebacterium</taxon>
    </lineage>
</organism>
<evidence type="ECO:0000313" key="1">
    <source>
        <dbReference type="EMBL" id="MBD8029802.1"/>
    </source>
</evidence>